<dbReference type="STRING" id="561365.SAMN05660866_02963"/>
<accession>A0A1T5DIS4</accession>
<name>A0A1T5DIS4_9FLAO</name>
<dbReference type="RefSeq" id="WP_079513380.1">
    <property type="nucleotide sequence ID" value="NZ_FUYL01000009.1"/>
</dbReference>
<dbReference type="Proteomes" id="UP000190339">
    <property type="component" value="Unassembled WGS sequence"/>
</dbReference>
<dbReference type="OrthoDB" id="679547at2"/>
<gene>
    <name evidence="1" type="ORF">SAMN05660866_02963</name>
</gene>
<organism evidence="1 2">
    <name type="scientific">Maribacter arcticus</name>
    <dbReference type="NCBI Taxonomy" id="561365"/>
    <lineage>
        <taxon>Bacteria</taxon>
        <taxon>Pseudomonadati</taxon>
        <taxon>Bacteroidota</taxon>
        <taxon>Flavobacteriia</taxon>
        <taxon>Flavobacteriales</taxon>
        <taxon>Flavobacteriaceae</taxon>
        <taxon>Maribacter</taxon>
    </lineage>
</organism>
<dbReference type="Gene3D" id="2.60.40.1930">
    <property type="match status" value="1"/>
</dbReference>
<keyword evidence="2" id="KW-1185">Reference proteome</keyword>
<evidence type="ECO:0000313" key="2">
    <source>
        <dbReference type="Proteomes" id="UP000190339"/>
    </source>
</evidence>
<dbReference type="AlphaFoldDB" id="A0A1T5DIS4"/>
<protein>
    <recommendedName>
        <fullName evidence="3">MG2 domain-containing protein</fullName>
    </recommendedName>
</protein>
<proteinExistence type="predicted"/>
<evidence type="ECO:0000313" key="1">
    <source>
        <dbReference type="EMBL" id="SKB71612.1"/>
    </source>
</evidence>
<dbReference type="EMBL" id="FUYL01000009">
    <property type="protein sequence ID" value="SKB71612.1"/>
    <property type="molecule type" value="Genomic_DNA"/>
</dbReference>
<reference evidence="2" key="1">
    <citation type="submission" date="2017-02" db="EMBL/GenBank/DDBJ databases">
        <authorList>
            <person name="Varghese N."/>
            <person name="Submissions S."/>
        </authorList>
    </citation>
    <scope>NUCLEOTIDE SEQUENCE [LARGE SCALE GENOMIC DNA]</scope>
    <source>
        <strain evidence="2">DSM 23546</strain>
    </source>
</reference>
<evidence type="ECO:0008006" key="3">
    <source>
        <dbReference type="Google" id="ProtNLM"/>
    </source>
</evidence>
<sequence length="837" mass="93427">MKLFSFKTVIYSFVFLSILAFNLADQGNGLLSKIEDRLKSYFVNDSPEKTFLETDKDMYVLGDTIWLKTYVVNGITHQTSNKSRVAYVELLNDNDSIVEKRRLFIEGTSGVGDISLSNVLKQGSYKLRAYTNYMLNDNHISFFEKSVTVSAKSSSMSESYSVTAEIGEGQLEDVGDVETNLMFFPEGGDLVAGVSGVLGIKALDSHGAGLSLKGSIHTSEGNLVAEFETGEFGLGKVNIIPKKNTVYYARIKNDKRERRFDLPIAKSEGYSLNIKNWEDNLLLQVTATKGHSLKGTLLIGHLRGELIFKRLGTDIDVDSYAVRLVTKELQEGVAQFTLFSSEGNPICERLVFVDHPGNDTEVIIKTNKDNFVTKEKVNLDISILDKKGKPLQGDFLTSVIPVTHQLKQGNIGIKGWLLLNSDLGGTVADPDFFFTENTKQKRFLLDALMLTHGWRRFVWKEMLGDEIQKEVTYAPEKGIMVKGTMVDYYHPSMAKSVIAKFNVLEEALNDEQVADERGRFSFGPYYFNDSITAIIQAVDTTRRAKSAQKNIAITVDEWPDVPKTVIIRDSVGKNSKIFKIKNLFVETEYPSSYFDDEQGMIKLNPVSVKAKKISRARYVEEELNKTTPYGRPDIRVFRDSVAGWQTMSVFDILVRRGVSSNGGSSMTTISRESSGPLILVDGTSTSLTYGDLKVMRANEVVYVDVIRGYNPGASIYGARGWLGAIAIYTNPPSIEGLEKYDIPIDVPGIKTARIAGFYKAREFYSPNYSEASTSTTELDYRTTLFWDPKVNLSKDGKTQIQFYTGDVTGDFMVKFQGIAEDGRLVTGSHYFTVDNSL</sequence>